<dbReference type="CDD" id="cd00541">
    <property type="entry name" value="OMPLA"/>
    <property type="match status" value="1"/>
</dbReference>
<evidence type="ECO:0000256" key="6">
    <source>
        <dbReference type="ARBA" id="ARBA00022692"/>
    </source>
</evidence>
<comment type="catalytic activity">
    <reaction evidence="2 17">
        <text>a 1,2-diacyl-sn-glycero-3-phosphocholine + H2O = a 1-acyl-sn-glycero-3-phosphocholine + a fatty acid + H(+)</text>
        <dbReference type="Rhea" id="RHEA:15801"/>
        <dbReference type="ChEBI" id="CHEBI:15377"/>
        <dbReference type="ChEBI" id="CHEBI:15378"/>
        <dbReference type="ChEBI" id="CHEBI:28868"/>
        <dbReference type="ChEBI" id="CHEBI:57643"/>
        <dbReference type="ChEBI" id="CHEBI:58168"/>
        <dbReference type="EC" id="3.1.1.4"/>
    </reaction>
</comment>
<dbReference type="Gene3D" id="2.40.230.10">
    <property type="entry name" value="Phospholipase A1"/>
    <property type="match status" value="1"/>
</dbReference>
<comment type="subunit">
    <text evidence="4 17">Homodimer; dimerization is reversible, and the dimeric form is the active one.</text>
</comment>
<dbReference type="PRINTS" id="PR01486">
    <property type="entry name" value="PHPHLIPASEA1"/>
</dbReference>
<evidence type="ECO:0000256" key="16">
    <source>
        <dbReference type="PIRSR" id="PIRSR603187-2"/>
    </source>
</evidence>
<dbReference type="Proteomes" id="UP000562027">
    <property type="component" value="Unassembled WGS sequence"/>
</dbReference>
<evidence type="ECO:0000313" key="19">
    <source>
        <dbReference type="EMBL" id="MBB4845038.1"/>
    </source>
</evidence>
<keyword evidence="5" id="KW-1134">Transmembrane beta strand</keyword>
<dbReference type="GO" id="GO:0009279">
    <property type="term" value="C:cell outer membrane"/>
    <property type="evidence" value="ECO:0007669"/>
    <property type="project" value="UniProtKB-SubCell"/>
</dbReference>
<sequence length="353" mass="39515">MNKKHSLRLASALGLALSWPAQAQTAQDCRDIDEDRARLACFDQASGRNAKPAAAAPAPAPSLAPPKEGPVAALESSRHRSMLERWDMTDDLRPHDFIPRTHKPVYVLPLSFTDRVNEAPFREQGLVAGGVNTNQEPARLQGLESKFQLSLKTRVWHGLIGSHGDLWFGYTQSSRWQVYNGAMSRPFRETNYEPEAIFAFKTPYEIFGWKGRMSHLSLTHQSNGRADPLSRSWNRVIAEFGLEKGDWTLQIRPWWRIPESSGTDDNPAISDYIGRGEMLLSYGAGGKVLTLQARHSLRGGAKSRGSLQLEWAYPLAGQLFGYVQLFSGYGDSLIDYNFRQTRLGLGVSLVEWL</sequence>
<accession>A0A840LFP6</accession>
<dbReference type="PANTHER" id="PTHR40457">
    <property type="entry name" value="PHOSPHOLIPASE A1"/>
    <property type="match status" value="1"/>
</dbReference>
<comment type="cofactor">
    <cofactor evidence="17">
        <name>Ca(2+)</name>
        <dbReference type="ChEBI" id="CHEBI:29108"/>
    </cofactor>
    <text evidence="17">Binds 1 Ca(2+) ion per monomer. In the dimeric form the Ca(2+) is bound by different amino acids with binding of each Ca(2+) shared with ligands coming from each monomer. The Ca(2+) ion may have a role in catalysis.</text>
</comment>
<dbReference type="InterPro" id="IPR036541">
    <property type="entry name" value="PLipase_A1_sf"/>
</dbReference>
<keyword evidence="14 17" id="KW-0998">Cell outer membrane</keyword>
<feature type="chain" id="PRO_5033103257" description="Phospholipase A1" evidence="17">
    <location>
        <begin position="24"/>
        <end position="353"/>
    </location>
</feature>
<organism evidence="19 20">
    <name type="scientific">Roseateles oligotrophus</name>
    <dbReference type="NCBI Taxonomy" id="1769250"/>
    <lineage>
        <taxon>Bacteria</taxon>
        <taxon>Pseudomonadati</taxon>
        <taxon>Pseudomonadota</taxon>
        <taxon>Betaproteobacteria</taxon>
        <taxon>Burkholderiales</taxon>
        <taxon>Sphaerotilaceae</taxon>
        <taxon>Roseateles</taxon>
    </lineage>
</organism>
<protein>
    <recommendedName>
        <fullName evidence="17">Phospholipase A1</fullName>
        <ecNumber evidence="17">3.1.1.32</ecNumber>
        <ecNumber evidence="17">3.1.1.4</ecNumber>
    </recommendedName>
    <alternativeName>
        <fullName evidence="17">Phosphatidylcholine 1-acylhydrolase</fullName>
    </alternativeName>
</protein>
<feature type="binding site" description="in dimeric form" evidence="16">
    <location>
        <position position="184"/>
    </location>
    <ligand>
        <name>Ca(2+)</name>
        <dbReference type="ChEBI" id="CHEBI:29108"/>
        <label>1</label>
    </ligand>
</feature>
<dbReference type="InterPro" id="IPR003187">
    <property type="entry name" value="PLipase_A1"/>
</dbReference>
<feature type="active site" description="Nucleophile" evidence="15">
    <location>
        <position position="222"/>
    </location>
</feature>
<keyword evidence="10 16" id="KW-0106">Calcium</keyword>
<keyword evidence="13" id="KW-0472">Membrane</keyword>
<evidence type="ECO:0000256" key="14">
    <source>
        <dbReference type="ARBA" id="ARBA00023237"/>
    </source>
</evidence>
<dbReference type="EMBL" id="JACHLP010000007">
    <property type="protein sequence ID" value="MBB4845038.1"/>
    <property type="molecule type" value="Genomic_DNA"/>
</dbReference>
<keyword evidence="8 17" id="KW-0732">Signal</keyword>
<evidence type="ECO:0000256" key="11">
    <source>
        <dbReference type="ARBA" id="ARBA00022963"/>
    </source>
</evidence>
<evidence type="ECO:0000256" key="13">
    <source>
        <dbReference type="ARBA" id="ARBA00023136"/>
    </source>
</evidence>
<dbReference type="GO" id="GO:0004623">
    <property type="term" value="F:phospholipase A2 activity"/>
    <property type="evidence" value="ECO:0007669"/>
    <property type="project" value="UniProtKB-EC"/>
</dbReference>
<evidence type="ECO:0000256" key="17">
    <source>
        <dbReference type="RuleBase" id="RU366027"/>
    </source>
</evidence>
<dbReference type="SUPFAM" id="SSF56931">
    <property type="entry name" value="Outer membrane phospholipase A (OMPLA)"/>
    <property type="match status" value="1"/>
</dbReference>
<evidence type="ECO:0000256" key="3">
    <source>
        <dbReference type="ARBA" id="ARBA00010525"/>
    </source>
</evidence>
<evidence type="ECO:0000256" key="9">
    <source>
        <dbReference type="ARBA" id="ARBA00022801"/>
    </source>
</evidence>
<feature type="region of interest" description="Disordered" evidence="18">
    <location>
        <begin position="47"/>
        <end position="76"/>
    </location>
</feature>
<evidence type="ECO:0000256" key="4">
    <source>
        <dbReference type="ARBA" id="ARBA00011702"/>
    </source>
</evidence>
<dbReference type="EC" id="3.1.1.32" evidence="17"/>
<evidence type="ECO:0000256" key="12">
    <source>
        <dbReference type="ARBA" id="ARBA00023098"/>
    </source>
</evidence>
<feature type="signal peptide" evidence="17">
    <location>
        <begin position="1"/>
        <end position="23"/>
    </location>
</feature>
<dbReference type="AlphaFoldDB" id="A0A840LFP6"/>
<dbReference type="Pfam" id="PF02253">
    <property type="entry name" value="PLA1"/>
    <property type="match status" value="1"/>
</dbReference>
<evidence type="ECO:0000256" key="7">
    <source>
        <dbReference type="ARBA" id="ARBA00022723"/>
    </source>
</evidence>
<keyword evidence="9 17" id="KW-0378">Hydrolase</keyword>
<dbReference type="GO" id="GO:0016042">
    <property type="term" value="P:lipid catabolic process"/>
    <property type="evidence" value="ECO:0007669"/>
    <property type="project" value="UniProtKB-KW"/>
</dbReference>
<proteinExistence type="inferred from homology"/>
<feature type="binding site" description="in dimeric form" evidence="16">
    <location>
        <position position="265"/>
    </location>
    <ligand>
        <name>Ca(2+)</name>
        <dbReference type="ChEBI" id="CHEBI:29108"/>
        <label>1</label>
    </ligand>
</feature>
<feature type="binding site" description="in dimeric form" evidence="16">
    <location>
        <position position="225"/>
    </location>
    <ligand>
        <name>Ca(2+)</name>
        <dbReference type="ChEBI" id="CHEBI:29108"/>
        <label>1</label>
    </ligand>
</feature>
<keyword evidence="6" id="KW-0812">Transmembrane</keyword>
<evidence type="ECO:0000256" key="10">
    <source>
        <dbReference type="ARBA" id="ARBA00022837"/>
    </source>
</evidence>
<feature type="compositionally biased region" description="Pro residues" evidence="18">
    <location>
        <begin position="58"/>
        <end position="68"/>
    </location>
</feature>
<dbReference type="EC" id="3.1.1.4" evidence="17"/>
<gene>
    <name evidence="19" type="ORF">HNP55_003584</name>
</gene>
<dbReference type="GO" id="GO:0008970">
    <property type="term" value="F:phospholipase A1 activity"/>
    <property type="evidence" value="ECO:0007669"/>
    <property type="project" value="UniProtKB-EC"/>
</dbReference>
<evidence type="ECO:0000256" key="18">
    <source>
        <dbReference type="SAM" id="MobiDB-lite"/>
    </source>
</evidence>
<keyword evidence="11 17" id="KW-0442">Lipid degradation</keyword>
<dbReference type="RefSeq" id="WP_221439651.1">
    <property type="nucleotide sequence ID" value="NZ_JACHLP010000007.1"/>
</dbReference>
<comment type="similarity">
    <text evidence="3 17">Belongs to the phospholipase A1 family.</text>
</comment>
<evidence type="ECO:0000256" key="5">
    <source>
        <dbReference type="ARBA" id="ARBA00022452"/>
    </source>
</evidence>
<keyword evidence="20" id="KW-1185">Reference proteome</keyword>
<comment type="caution">
    <text evidence="19">The sequence shown here is derived from an EMBL/GenBank/DDBJ whole genome shotgun (WGS) entry which is preliminary data.</text>
</comment>
<dbReference type="PANTHER" id="PTHR40457:SF1">
    <property type="entry name" value="PHOSPHOLIPASE A1"/>
    <property type="match status" value="1"/>
</dbReference>
<comment type="subcellular location">
    <subcellularLocation>
        <location evidence="17">Cell outer membrane</location>
        <topology evidence="17">Multi-pass membrane protein</topology>
    </subcellularLocation>
    <text evidence="17">One of the very few enzymes located there.</text>
</comment>
<evidence type="ECO:0000256" key="2">
    <source>
        <dbReference type="ARBA" id="ARBA00001604"/>
    </source>
</evidence>
<keyword evidence="7 16" id="KW-0479">Metal-binding</keyword>
<dbReference type="GO" id="GO:0005509">
    <property type="term" value="F:calcium ion binding"/>
    <property type="evidence" value="ECO:0007669"/>
    <property type="project" value="TreeGrafter"/>
</dbReference>
<name>A0A840LFP6_9BURK</name>
<feature type="binding site" description="in dimeric form" evidence="16">
    <location>
        <position position="230"/>
    </location>
    <ligand>
        <name>Ca(2+)</name>
        <dbReference type="ChEBI" id="CHEBI:29108"/>
        <label>1</label>
    </ligand>
</feature>
<evidence type="ECO:0000313" key="20">
    <source>
        <dbReference type="Proteomes" id="UP000562027"/>
    </source>
</evidence>
<comment type="function">
    <text evidence="17">Hydrolysis of phosphatidylcholine with phospholipase A2 (EC 3.1.1.4) and phospholipase A1 (EC 3.1.1.32) activities.</text>
</comment>
<evidence type="ECO:0000256" key="15">
    <source>
        <dbReference type="PIRSR" id="PIRSR603187-1"/>
    </source>
</evidence>
<comment type="catalytic activity">
    <reaction evidence="1 17">
        <text>a 1,2-diacyl-sn-glycero-3-phosphocholine + H2O = a 2-acyl-sn-glycero-3-phosphocholine + a fatty acid + H(+)</text>
        <dbReference type="Rhea" id="RHEA:18689"/>
        <dbReference type="ChEBI" id="CHEBI:15377"/>
        <dbReference type="ChEBI" id="CHEBI:15378"/>
        <dbReference type="ChEBI" id="CHEBI:28868"/>
        <dbReference type="ChEBI" id="CHEBI:57643"/>
        <dbReference type="ChEBI" id="CHEBI:57875"/>
        <dbReference type="EC" id="3.1.1.32"/>
    </reaction>
</comment>
<evidence type="ECO:0000256" key="1">
    <source>
        <dbReference type="ARBA" id="ARBA00000111"/>
    </source>
</evidence>
<feature type="active site" description="Proton acceptor" evidence="15">
    <location>
        <position position="220"/>
    </location>
</feature>
<reference evidence="19 20" key="1">
    <citation type="submission" date="2020-08" db="EMBL/GenBank/DDBJ databases">
        <title>Functional genomics of gut bacteria from endangered species of beetles.</title>
        <authorList>
            <person name="Carlos-Shanley C."/>
        </authorList>
    </citation>
    <scope>NUCLEOTIDE SEQUENCE [LARGE SCALE GENOMIC DNA]</scope>
    <source>
        <strain evidence="19 20">S00239</strain>
    </source>
</reference>
<keyword evidence="12 17" id="KW-0443">Lipid metabolism</keyword>
<evidence type="ECO:0000256" key="8">
    <source>
        <dbReference type="ARBA" id="ARBA00022729"/>
    </source>
</evidence>